<dbReference type="PANTHER" id="PTHR48100:SF32">
    <property type="entry name" value="ANCHORED PROTEIN, PUTATIVE (AFU_ORTHOLOGUE AFUA_1G10590)-RELATED"/>
    <property type="match status" value="1"/>
</dbReference>
<dbReference type="AlphaFoldDB" id="A0AAE8N6J1"/>
<feature type="signal peptide" evidence="1">
    <location>
        <begin position="1"/>
        <end position="17"/>
    </location>
</feature>
<dbReference type="PANTHER" id="PTHR48100">
    <property type="entry name" value="BROAD-SPECIFICITY PHOSPHATASE YOR283W-RELATED"/>
    <property type="match status" value="1"/>
</dbReference>
<comment type="caution">
    <text evidence="2">The sequence shown here is derived from an EMBL/GenBank/DDBJ whole genome shotgun (WGS) entry which is preliminary data.</text>
</comment>
<dbReference type="EMBL" id="ONZQ02000019">
    <property type="protein sequence ID" value="SPO07190.1"/>
    <property type="molecule type" value="Genomic_DNA"/>
</dbReference>
<dbReference type="GO" id="GO:0005737">
    <property type="term" value="C:cytoplasm"/>
    <property type="evidence" value="ECO:0007669"/>
    <property type="project" value="TreeGrafter"/>
</dbReference>
<evidence type="ECO:0000313" key="2">
    <source>
        <dbReference type="EMBL" id="SPO07190.1"/>
    </source>
</evidence>
<dbReference type="InterPro" id="IPR013078">
    <property type="entry name" value="His_Pase_superF_clade-1"/>
</dbReference>
<gene>
    <name evidence="2" type="ORF">DNG_09884</name>
</gene>
<dbReference type="InterPro" id="IPR029033">
    <property type="entry name" value="His_PPase_superfam"/>
</dbReference>
<dbReference type="Gene3D" id="3.40.50.1240">
    <property type="entry name" value="Phosphoglycerate mutase-like"/>
    <property type="match status" value="1"/>
</dbReference>
<dbReference type="Pfam" id="PF00300">
    <property type="entry name" value="His_Phos_1"/>
    <property type="match status" value="1"/>
</dbReference>
<protein>
    <submittedName>
        <fullName evidence="2">Related to PMU1 - high copy suppressor of ts tps2 mutant phenotype</fullName>
    </submittedName>
</protein>
<keyword evidence="1" id="KW-0732">Signal</keyword>
<dbReference type="SUPFAM" id="SSF53254">
    <property type="entry name" value="Phosphoglycerate mutase-like"/>
    <property type="match status" value="1"/>
</dbReference>
<name>A0AAE8N6J1_9PEZI</name>
<keyword evidence="3" id="KW-1185">Reference proteome</keyword>
<dbReference type="GO" id="GO:0016791">
    <property type="term" value="F:phosphatase activity"/>
    <property type="evidence" value="ECO:0007669"/>
    <property type="project" value="TreeGrafter"/>
</dbReference>
<dbReference type="CDD" id="cd07040">
    <property type="entry name" value="HP"/>
    <property type="match status" value="1"/>
</dbReference>
<dbReference type="Proteomes" id="UP001187682">
    <property type="component" value="Unassembled WGS sequence"/>
</dbReference>
<accession>A0AAE8N6J1</accession>
<proteinExistence type="predicted"/>
<feature type="chain" id="PRO_5041912959" evidence="1">
    <location>
        <begin position="18"/>
        <end position="362"/>
    </location>
</feature>
<sequence length="362" mass="40452">MKAIAFSFLATVPAALAAWSAADGKSIEYTSVPGFFVQDDEATNPSGFDYSLVNFGLVNRTYSTDKRFDPKGTKSQWERFEYYVNHLNAGCTMKDNTRYKVIFMGRHGEGWHNAAESFYGTPAWNCYWAEQEGNGTAVWADPQLTPAGYHESTKANAYFKDRYATQNMPYFESYYSSPLSRCTVTANETFGDIDVPSDRPFKPIVKEGFREGMTVHTCNWRSNKSTMQETFPFYEFEDGFTEVDQLWHRDESETSDAQNARGKAVLDDVFRTDDKTWLSVTSHSGMISTLLRNLNHRAFRLSTGQIIPVLVKAKLVDPVPDPTFEAYEPYSTCDAPPVTSVAGEGCICSATSTGLPPASTAV</sequence>
<reference evidence="2" key="1">
    <citation type="submission" date="2018-03" db="EMBL/GenBank/DDBJ databases">
        <authorList>
            <person name="Guldener U."/>
        </authorList>
    </citation>
    <scope>NUCLEOTIDE SEQUENCE</scope>
</reference>
<evidence type="ECO:0000313" key="3">
    <source>
        <dbReference type="Proteomes" id="UP001187682"/>
    </source>
</evidence>
<evidence type="ECO:0000256" key="1">
    <source>
        <dbReference type="SAM" id="SignalP"/>
    </source>
</evidence>
<dbReference type="InterPro" id="IPR050275">
    <property type="entry name" value="PGM_Phosphatase"/>
</dbReference>
<organism evidence="2 3">
    <name type="scientific">Cephalotrichum gorgonifer</name>
    <dbReference type="NCBI Taxonomy" id="2041049"/>
    <lineage>
        <taxon>Eukaryota</taxon>
        <taxon>Fungi</taxon>
        <taxon>Dikarya</taxon>
        <taxon>Ascomycota</taxon>
        <taxon>Pezizomycotina</taxon>
        <taxon>Sordariomycetes</taxon>
        <taxon>Hypocreomycetidae</taxon>
        <taxon>Microascales</taxon>
        <taxon>Microascaceae</taxon>
        <taxon>Cephalotrichum</taxon>
    </lineage>
</organism>